<accession>A0A444X101</accession>
<sequence>MRLLPHLGEWAAAASSVLNTETNELVAVKKIANAFDNHMDAKRTLREIKLLRHLDHENEFLNLPLLHSFVNSISARSNSLLAVLVSLNLEKGAILLENSGSLYKVKSEMKYAMKIKDGDWNFDLHDLQLCFDVKEFLVIAPQSASGVLLDAPEASKLLSAVAIALSNCSRWWLSNPILPKPACKRGFDLRLLFSCHTLWLIEKETQKHKAKRKSDSHYMKAQSAVDDEYIIIGSANINERSMNGGRDTEIAIGAYQPSYLATNKNSARGQIHRFHLSLWYEHLGIYKETFLNPELEGCIRRVHQLAQNNWNRYTGQPLCTCGHLLRYPINISLDGSITHDPEIFPDTYARIRGSQHLDSWVVRNIRWAGTKAEFSILY</sequence>
<dbReference type="PANTHER" id="PTHR18896:SF115">
    <property type="entry name" value="PHOSPHOLIPASE D ALPHA 1"/>
    <property type="match status" value="1"/>
</dbReference>
<dbReference type="SUPFAM" id="SSF56112">
    <property type="entry name" value="Protein kinase-like (PK-like)"/>
    <property type="match status" value="1"/>
</dbReference>
<dbReference type="AlphaFoldDB" id="A0A444X101"/>
<dbReference type="InterPro" id="IPR024632">
    <property type="entry name" value="PLipase_D_C"/>
</dbReference>
<dbReference type="PANTHER" id="PTHR18896">
    <property type="entry name" value="PHOSPHOLIPASE D"/>
    <property type="match status" value="1"/>
</dbReference>
<keyword evidence="5" id="KW-1185">Reference proteome</keyword>
<proteinExistence type="predicted"/>
<dbReference type="SUPFAM" id="SSF56024">
    <property type="entry name" value="Phospholipase D/nuclease"/>
    <property type="match status" value="1"/>
</dbReference>
<dbReference type="Gene3D" id="3.30.200.20">
    <property type="entry name" value="Phosphorylase Kinase, domain 1"/>
    <property type="match status" value="1"/>
</dbReference>
<organism evidence="4 5">
    <name type="scientific">Arachis hypogaea</name>
    <name type="common">Peanut</name>
    <dbReference type="NCBI Taxonomy" id="3818"/>
    <lineage>
        <taxon>Eukaryota</taxon>
        <taxon>Viridiplantae</taxon>
        <taxon>Streptophyta</taxon>
        <taxon>Embryophyta</taxon>
        <taxon>Tracheophyta</taxon>
        <taxon>Spermatophyta</taxon>
        <taxon>Magnoliopsida</taxon>
        <taxon>eudicotyledons</taxon>
        <taxon>Gunneridae</taxon>
        <taxon>Pentapetalae</taxon>
        <taxon>rosids</taxon>
        <taxon>fabids</taxon>
        <taxon>Fabales</taxon>
        <taxon>Fabaceae</taxon>
        <taxon>Papilionoideae</taxon>
        <taxon>50 kb inversion clade</taxon>
        <taxon>dalbergioids sensu lato</taxon>
        <taxon>Dalbergieae</taxon>
        <taxon>Pterocarpus clade</taxon>
        <taxon>Arachis</taxon>
    </lineage>
</organism>
<evidence type="ECO:0000256" key="2">
    <source>
        <dbReference type="ARBA" id="ARBA00023098"/>
    </source>
</evidence>
<dbReference type="EMBL" id="SDMP01000020">
    <property type="protein sequence ID" value="RYQ83367.1"/>
    <property type="molecule type" value="Genomic_DNA"/>
</dbReference>
<evidence type="ECO:0000259" key="3">
    <source>
        <dbReference type="Pfam" id="PF12357"/>
    </source>
</evidence>
<dbReference type="GO" id="GO:0009395">
    <property type="term" value="P:phospholipid catabolic process"/>
    <property type="evidence" value="ECO:0007669"/>
    <property type="project" value="TreeGrafter"/>
</dbReference>
<protein>
    <recommendedName>
        <fullName evidence="3">Phospholipase D C-terminal domain-containing protein</fullName>
    </recommendedName>
</protein>
<keyword evidence="2" id="KW-0443">Lipid metabolism</keyword>
<dbReference type="GO" id="GO:0005886">
    <property type="term" value="C:plasma membrane"/>
    <property type="evidence" value="ECO:0007669"/>
    <property type="project" value="TreeGrafter"/>
</dbReference>
<dbReference type="Proteomes" id="UP000289738">
    <property type="component" value="Chromosome B10"/>
</dbReference>
<comment type="caution">
    <text evidence="4">The sequence shown here is derived from an EMBL/GenBank/DDBJ whole genome shotgun (WGS) entry which is preliminary data.</text>
</comment>
<dbReference type="STRING" id="3818.A0A444X101"/>
<feature type="domain" description="Phospholipase D C-terminal" evidence="3">
    <location>
        <begin position="288"/>
        <end position="354"/>
    </location>
</feature>
<dbReference type="Pfam" id="PF12357">
    <property type="entry name" value="PLD_C"/>
    <property type="match status" value="1"/>
</dbReference>
<dbReference type="InterPro" id="IPR011009">
    <property type="entry name" value="Kinase-like_dom_sf"/>
</dbReference>
<name>A0A444X101_ARAHY</name>
<gene>
    <name evidence="4" type="ORF">Ahy_B10g102014</name>
</gene>
<reference evidence="4 5" key="1">
    <citation type="submission" date="2019-01" db="EMBL/GenBank/DDBJ databases">
        <title>Sequencing of cultivated peanut Arachis hypogaea provides insights into genome evolution and oil improvement.</title>
        <authorList>
            <person name="Chen X."/>
        </authorList>
    </citation>
    <scope>NUCLEOTIDE SEQUENCE [LARGE SCALE GENOMIC DNA]</scope>
    <source>
        <strain evidence="5">cv. Fuhuasheng</strain>
        <tissue evidence="4">Leaves</tissue>
    </source>
</reference>
<dbReference type="InterPro" id="IPR015679">
    <property type="entry name" value="PLipase_D_fam"/>
</dbReference>
<evidence type="ECO:0000313" key="5">
    <source>
        <dbReference type="Proteomes" id="UP000289738"/>
    </source>
</evidence>
<dbReference type="GO" id="GO:0004630">
    <property type="term" value="F:phospholipase D activity"/>
    <property type="evidence" value="ECO:0007669"/>
    <property type="project" value="TreeGrafter"/>
</dbReference>
<keyword evidence="1" id="KW-0677">Repeat</keyword>
<evidence type="ECO:0000256" key="1">
    <source>
        <dbReference type="ARBA" id="ARBA00022737"/>
    </source>
</evidence>
<evidence type="ECO:0000313" key="4">
    <source>
        <dbReference type="EMBL" id="RYQ83367.1"/>
    </source>
</evidence>